<evidence type="ECO:0000256" key="2">
    <source>
        <dbReference type="SAM" id="Phobius"/>
    </source>
</evidence>
<proteinExistence type="predicted"/>
<dbReference type="SUPFAM" id="SSF50952">
    <property type="entry name" value="Soluble quinoprotein glucose dehydrogenase"/>
    <property type="match status" value="1"/>
</dbReference>
<organism evidence="4 5">
    <name type="scientific">Actinophytocola glycyrrhizae</name>
    <dbReference type="NCBI Taxonomy" id="2044873"/>
    <lineage>
        <taxon>Bacteria</taxon>
        <taxon>Bacillati</taxon>
        <taxon>Actinomycetota</taxon>
        <taxon>Actinomycetes</taxon>
        <taxon>Pseudonocardiales</taxon>
        <taxon>Pseudonocardiaceae</taxon>
    </lineage>
</organism>
<sequence length="337" mass="34806">MTLAFLVPLGLLLATPAAHAQVPAPVPACTVTDPELGELSGLVADDEHWYAVNDGGTAATVYVLDRDCQVQDVLTAPLDPYDVEDLALGQDGTFWLSDTGDNDGDRDTVALIALTPAGETTLYRLTYPDGRHDAEALLLDPAGTPYIITKSPLGTAAVYRPAAPLTSPGPTPLQHVMTVRLSSTDTPGGPVPGVVGSVTVTGAAASRDGTAIALRTYTDAYLFPMKDGDVVGAFSSEPVRVPLPNEVQGEAIAFQPDGSLVSASEGVGQPVTVVAGAARLVAPKPPPETAKPEGAANISESPPDEEGLPVIPAAAVTIGVIVVVYLLFRLLRGRKSY</sequence>
<evidence type="ECO:0000313" key="4">
    <source>
        <dbReference type="EMBL" id="MFC4858503.1"/>
    </source>
</evidence>
<comment type="caution">
    <text evidence="4">The sequence shown here is derived from an EMBL/GenBank/DDBJ whole genome shotgun (WGS) entry which is preliminary data.</text>
</comment>
<dbReference type="InterPro" id="IPR011041">
    <property type="entry name" value="Quinoprot_gluc/sorb_DH_b-prop"/>
</dbReference>
<reference evidence="5" key="1">
    <citation type="journal article" date="2019" name="Int. J. Syst. Evol. Microbiol.">
        <title>The Global Catalogue of Microorganisms (GCM) 10K type strain sequencing project: providing services to taxonomists for standard genome sequencing and annotation.</title>
        <authorList>
            <consortium name="The Broad Institute Genomics Platform"/>
            <consortium name="The Broad Institute Genome Sequencing Center for Infectious Disease"/>
            <person name="Wu L."/>
            <person name="Ma J."/>
        </authorList>
    </citation>
    <scope>NUCLEOTIDE SEQUENCE [LARGE SCALE GENOMIC DNA]</scope>
    <source>
        <strain evidence="5">ZS-22-S1</strain>
    </source>
</reference>
<gene>
    <name evidence="4" type="ORF">ACFPCV_33830</name>
</gene>
<dbReference type="EMBL" id="JBHSIS010000022">
    <property type="protein sequence ID" value="MFC4858503.1"/>
    <property type="molecule type" value="Genomic_DNA"/>
</dbReference>
<keyword evidence="2" id="KW-0812">Transmembrane</keyword>
<evidence type="ECO:0000256" key="3">
    <source>
        <dbReference type="SAM" id="SignalP"/>
    </source>
</evidence>
<dbReference type="RefSeq" id="WP_378060996.1">
    <property type="nucleotide sequence ID" value="NZ_JBHSIS010000022.1"/>
</dbReference>
<protein>
    <recommendedName>
        <fullName evidence="6">Esterase-like activity of phytase family protein</fullName>
    </recommendedName>
</protein>
<evidence type="ECO:0000313" key="5">
    <source>
        <dbReference type="Proteomes" id="UP001595859"/>
    </source>
</evidence>
<keyword evidence="2" id="KW-1133">Transmembrane helix</keyword>
<feature type="signal peptide" evidence="3">
    <location>
        <begin position="1"/>
        <end position="20"/>
    </location>
</feature>
<keyword evidence="2" id="KW-0472">Membrane</keyword>
<evidence type="ECO:0000256" key="1">
    <source>
        <dbReference type="SAM" id="MobiDB-lite"/>
    </source>
</evidence>
<keyword evidence="3" id="KW-0732">Signal</keyword>
<feature type="region of interest" description="Disordered" evidence="1">
    <location>
        <begin position="282"/>
        <end position="304"/>
    </location>
</feature>
<name>A0ABV9S9U5_9PSEU</name>
<accession>A0ABV9S9U5</accession>
<feature type="chain" id="PRO_5047342815" description="Esterase-like activity of phytase family protein" evidence="3">
    <location>
        <begin position="21"/>
        <end position="337"/>
    </location>
</feature>
<feature type="transmembrane region" description="Helical" evidence="2">
    <location>
        <begin position="307"/>
        <end position="328"/>
    </location>
</feature>
<evidence type="ECO:0008006" key="6">
    <source>
        <dbReference type="Google" id="ProtNLM"/>
    </source>
</evidence>
<keyword evidence="5" id="KW-1185">Reference proteome</keyword>
<dbReference type="Proteomes" id="UP001595859">
    <property type="component" value="Unassembled WGS sequence"/>
</dbReference>